<dbReference type="KEGG" id="amin:AUMI_17240"/>
<gene>
    <name evidence="2" type="ORF">AUMI_17240</name>
</gene>
<feature type="transmembrane region" description="Helical" evidence="1">
    <location>
        <begin position="140"/>
        <end position="160"/>
    </location>
</feature>
<accession>A0A173LW98</accession>
<keyword evidence="1" id="KW-0812">Transmembrane</keyword>
<keyword evidence="1" id="KW-0472">Membrane</keyword>
<feature type="transmembrane region" description="Helical" evidence="1">
    <location>
        <begin position="116"/>
        <end position="133"/>
    </location>
</feature>
<dbReference type="RefSeq" id="WP_096381460.1">
    <property type="nucleotide sequence ID" value="NZ_AP017457.1"/>
</dbReference>
<proteinExistence type="predicted"/>
<protein>
    <submittedName>
        <fullName evidence="2">Uncharacterized protein</fullName>
    </submittedName>
</protein>
<sequence length="172" mass="19215">MTQTETHQRFKLPVVPGVAVAWVLIGALVLVFPESVEPEGMFISVLATTITILIVHFLAELFLGQHVLSAKDHSFGYVVRSELKAMMWMAMWVVPALIPSLIYSFEVITYTQAVEWTSRAIQILAGVLGYLVGWARGRVWWWRVLIGLAFVVVISIALLIEALTHTLVSAMH</sequence>
<dbReference type="AlphaFoldDB" id="A0A173LW98"/>
<dbReference type="GeneID" id="80451915"/>
<feature type="transmembrane region" description="Helical" evidence="1">
    <location>
        <begin position="12"/>
        <end position="31"/>
    </location>
</feature>
<name>A0A173LW98_9MICO</name>
<dbReference type="EMBL" id="AP017457">
    <property type="protein sequence ID" value="BAU99266.1"/>
    <property type="molecule type" value="Genomic_DNA"/>
</dbReference>
<evidence type="ECO:0000256" key="1">
    <source>
        <dbReference type="SAM" id="Phobius"/>
    </source>
</evidence>
<feature type="transmembrane region" description="Helical" evidence="1">
    <location>
        <begin position="43"/>
        <end position="64"/>
    </location>
</feature>
<evidence type="ECO:0000313" key="3">
    <source>
        <dbReference type="Proteomes" id="UP000243847"/>
    </source>
</evidence>
<dbReference type="Proteomes" id="UP000243847">
    <property type="component" value="Chromosome sequence1"/>
</dbReference>
<reference evidence="2 3" key="1">
    <citation type="journal article" date="2016" name="Genome Announc.">
        <title>Complete Genome Sequence of Aurantimicrobium minutum Type Strain KNCT, a Planktonic Ultramicrobacterium Isolated from River Water.</title>
        <authorList>
            <person name="Nakai R."/>
            <person name="Fujisawa T."/>
            <person name="Nakamura Y."/>
            <person name="Nishide H."/>
            <person name="Uchiyama I."/>
            <person name="Baba T."/>
            <person name="Toyoda A."/>
            <person name="Fujiyama A."/>
            <person name="Naganuma T."/>
            <person name="Niki H."/>
        </authorList>
    </citation>
    <scope>NUCLEOTIDE SEQUENCE [LARGE SCALE GENOMIC DNA]</scope>
    <source>
        <strain evidence="2 3">KNC</strain>
    </source>
</reference>
<keyword evidence="1" id="KW-1133">Transmembrane helix</keyword>
<evidence type="ECO:0000313" key="2">
    <source>
        <dbReference type="EMBL" id="BAU99266.1"/>
    </source>
</evidence>
<dbReference type="OrthoDB" id="9827540at2"/>
<feature type="transmembrane region" description="Helical" evidence="1">
    <location>
        <begin position="85"/>
        <end position="104"/>
    </location>
</feature>
<organism evidence="2 3">
    <name type="scientific">Aurantimicrobium minutum</name>
    <dbReference type="NCBI Taxonomy" id="708131"/>
    <lineage>
        <taxon>Bacteria</taxon>
        <taxon>Bacillati</taxon>
        <taxon>Actinomycetota</taxon>
        <taxon>Actinomycetes</taxon>
        <taxon>Micrococcales</taxon>
        <taxon>Microbacteriaceae</taxon>
        <taxon>Aurantimicrobium</taxon>
    </lineage>
</organism>